<reference evidence="2 3" key="1">
    <citation type="submission" date="2017-03" db="EMBL/GenBank/DDBJ databases">
        <title>N. lactamica Y92-1009 whole genome sequence.</title>
        <authorList>
            <person name="Pandey A.K."/>
            <person name="Read R.C."/>
        </authorList>
    </citation>
    <scope>NUCLEOTIDE SEQUENCE [LARGE SCALE GENOMIC DNA]</scope>
    <source>
        <strain evidence="2 3">Y92-1009</strain>
    </source>
</reference>
<dbReference type="InterPro" id="IPR019670">
    <property type="entry name" value="DUF2523"/>
</dbReference>
<dbReference type="Proteomes" id="UP000191249">
    <property type="component" value="Chromosome"/>
</dbReference>
<evidence type="ECO:0000313" key="2">
    <source>
        <dbReference type="EMBL" id="ARB05381.1"/>
    </source>
</evidence>
<sequence>MRQPCLLRKGEQMKLLAALIPLLMSVAGRILTALGLMAVTYAGVDRLVAKFQHAIQESVTGAPQAMLQLFYISGGGTVLNILFGAIAFILSFKQMTKLATSIGKKK</sequence>
<dbReference type="EMBL" id="CP019894">
    <property type="protein sequence ID" value="ARB05381.1"/>
    <property type="molecule type" value="Genomic_DNA"/>
</dbReference>
<accession>A0AAU8VK52</accession>
<feature type="transmembrane region" description="Helical" evidence="1">
    <location>
        <begin position="66"/>
        <end position="90"/>
    </location>
</feature>
<gene>
    <name evidence="2" type="ORF">B2G52_11365</name>
</gene>
<keyword evidence="1" id="KW-1133">Transmembrane helix</keyword>
<evidence type="ECO:0008006" key="4">
    <source>
        <dbReference type="Google" id="ProtNLM"/>
    </source>
</evidence>
<evidence type="ECO:0000313" key="3">
    <source>
        <dbReference type="Proteomes" id="UP000191249"/>
    </source>
</evidence>
<evidence type="ECO:0000256" key="1">
    <source>
        <dbReference type="SAM" id="Phobius"/>
    </source>
</evidence>
<keyword evidence="1" id="KW-0472">Membrane</keyword>
<dbReference type="Pfam" id="PF10734">
    <property type="entry name" value="DUF2523"/>
    <property type="match status" value="1"/>
</dbReference>
<protein>
    <recommendedName>
        <fullName evidence="4">DUF2523 domain-containing protein</fullName>
    </recommendedName>
</protein>
<dbReference type="AlphaFoldDB" id="A0AAU8VK52"/>
<organism evidence="2 3">
    <name type="scientific">Neisseria lactamica</name>
    <dbReference type="NCBI Taxonomy" id="486"/>
    <lineage>
        <taxon>Bacteria</taxon>
        <taxon>Pseudomonadati</taxon>
        <taxon>Pseudomonadota</taxon>
        <taxon>Betaproteobacteria</taxon>
        <taxon>Neisseriales</taxon>
        <taxon>Neisseriaceae</taxon>
        <taxon>Neisseria</taxon>
    </lineage>
</organism>
<name>A0AAU8VK52_NEILA</name>
<proteinExistence type="predicted"/>
<keyword evidence="1" id="KW-0812">Transmembrane</keyword>